<gene>
    <name evidence="1" type="ORF">AVEN_221246_1</name>
</gene>
<protein>
    <submittedName>
        <fullName evidence="1">Uncharacterized protein</fullName>
    </submittedName>
</protein>
<name>A0A4Y2F6R3_ARAVE</name>
<sequence length="68" mass="7617">MEWHAFVQCFILLEESNTGPCSEFCKDVGNLNCHFGMHCSNLNGATRAEKLGIDIRHARVSCTWKGSD</sequence>
<organism evidence="1 2">
    <name type="scientific">Araneus ventricosus</name>
    <name type="common">Orbweaver spider</name>
    <name type="synonym">Epeira ventricosa</name>
    <dbReference type="NCBI Taxonomy" id="182803"/>
    <lineage>
        <taxon>Eukaryota</taxon>
        <taxon>Metazoa</taxon>
        <taxon>Ecdysozoa</taxon>
        <taxon>Arthropoda</taxon>
        <taxon>Chelicerata</taxon>
        <taxon>Arachnida</taxon>
        <taxon>Araneae</taxon>
        <taxon>Araneomorphae</taxon>
        <taxon>Entelegynae</taxon>
        <taxon>Araneoidea</taxon>
        <taxon>Araneidae</taxon>
        <taxon>Araneus</taxon>
    </lineage>
</organism>
<evidence type="ECO:0000313" key="2">
    <source>
        <dbReference type="Proteomes" id="UP000499080"/>
    </source>
</evidence>
<comment type="caution">
    <text evidence="1">The sequence shown here is derived from an EMBL/GenBank/DDBJ whole genome shotgun (WGS) entry which is preliminary data.</text>
</comment>
<reference evidence="1 2" key="1">
    <citation type="journal article" date="2019" name="Sci. Rep.">
        <title>Orb-weaving spider Araneus ventricosus genome elucidates the spidroin gene catalogue.</title>
        <authorList>
            <person name="Kono N."/>
            <person name="Nakamura H."/>
            <person name="Ohtoshi R."/>
            <person name="Moran D.A.P."/>
            <person name="Shinohara A."/>
            <person name="Yoshida Y."/>
            <person name="Fujiwara M."/>
            <person name="Mori M."/>
            <person name="Tomita M."/>
            <person name="Arakawa K."/>
        </authorList>
    </citation>
    <scope>NUCLEOTIDE SEQUENCE [LARGE SCALE GENOMIC DNA]</scope>
</reference>
<evidence type="ECO:0000313" key="1">
    <source>
        <dbReference type="EMBL" id="GBM36086.1"/>
    </source>
</evidence>
<keyword evidence="2" id="KW-1185">Reference proteome</keyword>
<dbReference type="Proteomes" id="UP000499080">
    <property type="component" value="Unassembled WGS sequence"/>
</dbReference>
<dbReference type="AlphaFoldDB" id="A0A4Y2F6R3"/>
<accession>A0A4Y2F6R3</accession>
<proteinExistence type="predicted"/>
<dbReference type="EMBL" id="BGPR01000802">
    <property type="protein sequence ID" value="GBM36086.1"/>
    <property type="molecule type" value="Genomic_DNA"/>
</dbReference>